<dbReference type="EMBL" id="AZGY01000023">
    <property type="protein sequence ID" value="KZZ89961.1"/>
    <property type="molecule type" value="Genomic_DNA"/>
</dbReference>
<dbReference type="PRINTS" id="PR00081">
    <property type="entry name" value="GDHRDH"/>
</dbReference>
<evidence type="ECO:0000313" key="3">
    <source>
        <dbReference type="Proteomes" id="UP000078544"/>
    </source>
</evidence>
<dbReference type="SUPFAM" id="SSF51735">
    <property type="entry name" value="NAD(P)-binding Rossmann-fold domains"/>
    <property type="match status" value="1"/>
</dbReference>
<dbReference type="Gene3D" id="3.40.50.720">
    <property type="entry name" value="NAD(P)-binding Rossmann-like Domain"/>
    <property type="match status" value="1"/>
</dbReference>
<dbReference type="Proteomes" id="UP000078544">
    <property type="component" value="Unassembled WGS sequence"/>
</dbReference>
<sequence length="330" mass="36412">MNDILNSAWELARSLQGQFKTLPSPVQDCTDRVVIVTGANSGLGREAARHFVRLNASRVILACRDVGKGEAAKRDIELSTQRNDVVEVWPLDLSSFDSVKEFAARCRSLGRLDILLNNASVLNLDAQFSEGHERMVTVNVLSTLLLTLLLLPILRKTSNAYNVVPHVVIVSSGVAFMALLPQRHSQDIFDELKNPRSMSDRYGATKLLQLMMMQRLAGAVDASAKGHVRVNSCNPGLCQTALFRAMYFPVNLVTGLALQVVGRTSEVGSRTLMTAAFGGEETHGRFMSNCELDRWPELMKAKAGETLTGRVWNELMRLMEEIQPGVTDNI</sequence>
<accession>A0A167XDX3</accession>
<dbReference type="PANTHER" id="PTHR43157:SF31">
    <property type="entry name" value="PHOSPHATIDYLINOSITOL-GLYCAN BIOSYNTHESIS CLASS F PROTEIN"/>
    <property type="match status" value="1"/>
</dbReference>
<dbReference type="AlphaFoldDB" id="A0A167XDX3"/>
<reference evidence="2 3" key="1">
    <citation type="journal article" date="2016" name="Genome Biol. Evol.">
        <title>Divergent and convergent evolution of fungal pathogenicity.</title>
        <authorList>
            <person name="Shang Y."/>
            <person name="Xiao G."/>
            <person name="Zheng P."/>
            <person name="Cen K."/>
            <person name="Zhan S."/>
            <person name="Wang C."/>
        </authorList>
    </citation>
    <scope>NUCLEOTIDE SEQUENCE [LARGE SCALE GENOMIC DNA]</scope>
    <source>
        <strain evidence="2 3">RCEF 2490</strain>
    </source>
</reference>
<proteinExistence type="predicted"/>
<dbReference type="STRING" id="1081109.A0A167XDX3"/>
<dbReference type="OrthoDB" id="542013at2759"/>
<comment type="caution">
    <text evidence="2">The sequence shown here is derived from an EMBL/GenBank/DDBJ whole genome shotgun (WGS) entry which is preliminary data.</text>
</comment>
<protein>
    <submittedName>
        <fullName evidence="2">Short-chain dehydrogenase</fullName>
    </submittedName>
</protein>
<keyword evidence="1" id="KW-0560">Oxidoreductase</keyword>
<evidence type="ECO:0000256" key="1">
    <source>
        <dbReference type="ARBA" id="ARBA00023002"/>
    </source>
</evidence>
<dbReference type="InterPro" id="IPR036291">
    <property type="entry name" value="NAD(P)-bd_dom_sf"/>
</dbReference>
<dbReference type="GO" id="GO:0016491">
    <property type="term" value="F:oxidoreductase activity"/>
    <property type="evidence" value="ECO:0007669"/>
    <property type="project" value="UniProtKB-KW"/>
</dbReference>
<name>A0A167XDX3_9HYPO</name>
<keyword evidence="3" id="KW-1185">Reference proteome</keyword>
<evidence type="ECO:0000313" key="2">
    <source>
        <dbReference type="EMBL" id="KZZ89961.1"/>
    </source>
</evidence>
<dbReference type="InterPro" id="IPR002347">
    <property type="entry name" value="SDR_fam"/>
</dbReference>
<gene>
    <name evidence="2" type="ORF">AAL_07469</name>
</gene>
<dbReference type="Pfam" id="PF00106">
    <property type="entry name" value="adh_short"/>
    <property type="match status" value="1"/>
</dbReference>
<organism evidence="2 3">
    <name type="scientific">Moelleriella libera RCEF 2490</name>
    <dbReference type="NCBI Taxonomy" id="1081109"/>
    <lineage>
        <taxon>Eukaryota</taxon>
        <taxon>Fungi</taxon>
        <taxon>Dikarya</taxon>
        <taxon>Ascomycota</taxon>
        <taxon>Pezizomycotina</taxon>
        <taxon>Sordariomycetes</taxon>
        <taxon>Hypocreomycetidae</taxon>
        <taxon>Hypocreales</taxon>
        <taxon>Clavicipitaceae</taxon>
        <taxon>Moelleriella</taxon>
    </lineage>
</organism>
<dbReference type="PANTHER" id="PTHR43157">
    <property type="entry name" value="PHOSPHATIDYLINOSITOL-GLYCAN BIOSYNTHESIS CLASS F PROTEIN-RELATED"/>
    <property type="match status" value="1"/>
</dbReference>